<dbReference type="RefSeq" id="WP_119628080.1">
    <property type="nucleotide sequence ID" value="NZ_AP017928.1"/>
</dbReference>
<evidence type="ECO:0008006" key="6">
    <source>
        <dbReference type="Google" id="ProtNLM"/>
    </source>
</evidence>
<comment type="similarity">
    <text evidence="1 2">Belongs to the TelA family.</text>
</comment>
<evidence type="ECO:0000256" key="3">
    <source>
        <dbReference type="SAM" id="MobiDB-lite"/>
    </source>
</evidence>
<accession>A0A286P3N2</accession>
<proteinExistence type="inferred from homology"/>
<feature type="region of interest" description="Disordered" evidence="3">
    <location>
        <begin position="1"/>
        <end position="20"/>
    </location>
</feature>
<dbReference type="EMBL" id="AP017928">
    <property type="protein sequence ID" value="BBA32254.1"/>
    <property type="molecule type" value="Genomic_DNA"/>
</dbReference>
<evidence type="ECO:0000256" key="1">
    <source>
        <dbReference type="ARBA" id="ARBA00005541"/>
    </source>
</evidence>
<gene>
    <name evidence="4" type="ORF">sS8_0286</name>
</gene>
<dbReference type="KEGG" id="mmai:sS8_0286"/>
<evidence type="ECO:0000313" key="4">
    <source>
        <dbReference type="EMBL" id="BBA32254.1"/>
    </source>
</evidence>
<sequence length="403" mass="45280">MAEADDTLTLTPPQPVPEIGEEQATGMVKLDKETVSKLDEKITEFLHAVLAADVNDGEFRERLSGVHNMGNREIRAAATVSNRLLERPVRAMQTGVYDETSDISKSLQQLRATVEQLDPLRQGDLLAPRKLLGIIPLGNKLKNYFESYQSAQTHLNAIIQALYNGQDELRKDNAALEQEKVHAWEVMQRLEQYIYLGKKLDEAIERRLPEIEAQNPEKARVVREEMLFYTRQKVQDLLTQMAVTIQGYLSMDMIRKNNLELIKGVDRATSTTVSALRTAVIVAQALTDQKLVLDQISALNTTTGNLIASTSRLLKQQAARTHEQASGSAVSLDQLKHAFENIYETMDAIATYKTQALGNLKQTVELLSHEVDKAKTYLDRVRSDQQAEIIKELEAGESDEIRL</sequence>
<dbReference type="InterPro" id="IPR008863">
    <property type="entry name" value="Toxic_anion-R_TelA"/>
</dbReference>
<dbReference type="AlphaFoldDB" id="A0A286P3N2"/>
<dbReference type="PANTHER" id="PTHR38432">
    <property type="entry name" value="TELA-LIKE PROTEIN SAOUHSC_01408"/>
    <property type="match status" value="1"/>
</dbReference>
<organism evidence="4 5">
    <name type="scientific">Methylocaldum marinum</name>
    <dbReference type="NCBI Taxonomy" id="1432792"/>
    <lineage>
        <taxon>Bacteria</taxon>
        <taxon>Pseudomonadati</taxon>
        <taxon>Pseudomonadota</taxon>
        <taxon>Gammaproteobacteria</taxon>
        <taxon>Methylococcales</taxon>
        <taxon>Methylococcaceae</taxon>
        <taxon>Methylocaldum</taxon>
    </lineage>
</organism>
<dbReference type="Proteomes" id="UP000266313">
    <property type="component" value="Chromosome"/>
</dbReference>
<dbReference type="PANTHER" id="PTHR38432:SF1">
    <property type="entry name" value="TELA-LIKE PROTEIN SAOUHSC_01408"/>
    <property type="match status" value="1"/>
</dbReference>
<reference evidence="4 5" key="1">
    <citation type="submission" date="2016-12" db="EMBL/GenBank/DDBJ databases">
        <title>Genome sequencing of Methylocaldum marinum.</title>
        <authorList>
            <person name="Takeuchi M."/>
            <person name="Kamagata Y."/>
            <person name="Hiraoka S."/>
            <person name="Oshima K."/>
            <person name="Hattori M."/>
            <person name="Iwasaki W."/>
        </authorList>
    </citation>
    <scope>NUCLEOTIDE SEQUENCE [LARGE SCALE GENOMIC DNA]</scope>
    <source>
        <strain evidence="4 5">S8</strain>
    </source>
</reference>
<dbReference type="Pfam" id="PF05816">
    <property type="entry name" value="TelA"/>
    <property type="match status" value="1"/>
</dbReference>
<protein>
    <recommendedName>
        <fullName evidence="6">Toxic anion resistance protein</fullName>
    </recommendedName>
</protein>
<evidence type="ECO:0000256" key="2">
    <source>
        <dbReference type="PIRNR" id="PIRNR026508"/>
    </source>
</evidence>
<name>A0A286P3N2_9GAMM</name>
<keyword evidence="5" id="KW-1185">Reference proteome</keyword>
<dbReference type="OrthoDB" id="1654346at2"/>
<evidence type="ECO:0000313" key="5">
    <source>
        <dbReference type="Proteomes" id="UP000266313"/>
    </source>
</evidence>
<dbReference type="PIRSF" id="PIRSF026508">
    <property type="entry name" value="TelA"/>
    <property type="match status" value="1"/>
</dbReference>